<keyword evidence="5" id="KW-0539">Nucleus</keyword>
<feature type="compositionally biased region" description="Low complexity" evidence="6">
    <location>
        <begin position="1077"/>
        <end position="1086"/>
    </location>
</feature>
<evidence type="ECO:0000256" key="4">
    <source>
        <dbReference type="ARBA" id="ARBA00023163"/>
    </source>
</evidence>
<dbReference type="SMART" id="SM00774">
    <property type="entry name" value="WRKY"/>
    <property type="match status" value="1"/>
</dbReference>
<dbReference type="EMBL" id="SZYD01000003">
    <property type="protein sequence ID" value="KAD6794922.1"/>
    <property type="molecule type" value="Genomic_DNA"/>
</dbReference>
<sequence>MVDSYLARKRDSKGNVFGFIRFKEVKNMKAFLLELNSVKLDGSVIGVKIAKYAKSGEMDLKGVPVDRQKKKSCQVQQQQPTYGDYHNYRAPSSNFSGMRSFKDILLNRDQGLTLHIPPETLCAERTWRKVSLLGVVKNVETLCSVDSQLEALGLSNAEIRYVGGLKILITFRGSVMAKNFTSMHQDQLSNIFSSLDIWDGNDYDADRLVFLRIFGIPINLWDSTVFNKIGELYGKVVSPSTASAADGNLSFDRLMILTSKMDKIQGEIKIVWKKRTFIVAVREEELDWAPPFTEAMASSGNVSLDQQQSGEPTGKSPSKNPKGCINDEREEGEILEHDHCMGNSNNIREVQTSMDCGLEHLINAPVSMHVVLGPPTGEVPQDHNTNVLGLIGPDSSSDNNPITGGTSPVEFIRPRKRSRQVYGENLEDNLKFSSQGLPTVPGMDTLDLNFPPIVTMNSQRRRHRFQLKDLPSTSSGCVDFGVRLEGFSSGGSQGISVSADNPNSISHVEPDGNEEILKETMDTIEVGKLVGVFLDSFQEQIQHAIRSLKTGNKIQCVCIQETQCSQESRLPIKQIWGNSQVGTESVAATGRSGGILTMWNPSVFRMLMVKKGQNFLLVSGFVIGCDEPLNILNVYAPQDSRAKRDLWELILELMNSTAGMWIILGDFNEVRGVEDRLNSNFNYRGAMEFNNFIYRASLKEYNMSGMKFTYASQDGSKFSKIDRVLVCDHFFQKWPSATLLAHPRKWSDHSPLTLSLLDRNFGPKPFKFFSSWMNKPEVKNVIENALEDVSSTGPPDLILLDKLKSIKWGLKSWWTFQKDSENSQVNELNLECNHFETLAELGILSNNIIMSQLIKGLPGDGGQIRFWLDAWCDTDPLAVSFPTLFKLEKHKNCLIRDRLQLLSSGDITINWDWSQAPYEHGIRFLKLCIGGPTLSGIMKKACSIGLFQDIRFWIDTWLGSAPLLCQFPALFALEVSKSCSVADRLLWSYGRNSWCFYWKRRPSTQAELDELRLLNFKLQSIQLFLRSDQWFWALDGYGVFSVNDHNFSASSNFKQAISALNRSGHARFRRGPPPSSSDPHVPSVSSRSEETALKVSMPEECSNRSVTDATASFQSLTSSFAGPSVEGSISNGRQLSSLGIVAPAPSFSSRKPPLPSSHRKRHITDVTSASVQKSGRENRSVSGTGCHCCKRRKTISKREVRRVPISGSKVESIPPDDYSWRKYGEKKVDGSRFPRVYYKCNSIEGCPAKKRVELALTDSKMLIVTYDGEHRATRQSKQHMLGESQWSLVATPAAVGGDGDDGLQTMAEFRLRG</sequence>
<dbReference type="GO" id="GO:0003824">
    <property type="term" value="F:catalytic activity"/>
    <property type="evidence" value="ECO:0007669"/>
    <property type="project" value="InterPro"/>
</dbReference>
<dbReference type="InterPro" id="IPR036576">
    <property type="entry name" value="WRKY_dom_sf"/>
</dbReference>
<dbReference type="InterPro" id="IPR036691">
    <property type="entry name" value="Endo/exonu/phosph_ase_sf"/>
</dbReference>
<evidence type="ECO:0000256" key="2">
    <source>
        <dbReference type="ARBA" id="ARBA00023015"/>
    </source>
</evidence>
<dbReference type="InterPro" id="IPR005135">
    <property type="entry name" value="Endo/exonuclease/phosphatase"/>
</dbReference>
<dbReference type="PANTHER" id="PTHR31282">
    <property type="entry name" value="WRKY TRANSCRIPTION FACTOR 21-RELATED"/>
    <property type="match status" value="1"/>
</dbReference>
<dbReference type="InterPro" id="IPR003657">
    <property type="entry name" value="WRKY_dom"/>
</dbReference>
<feature type="domain" description="WRKY" evidence="7">
    <location>
        <begin position="1209"/>
        <end position="1270"/>
    </location>
</feature>
<name>A0A5N6PMX3_9ASTR</name>
<organism evidence="8 9">
    <name type="scientific">Mikania micrantha</name>
    <name type="common">bitter vine</name>
    <dbReference type="NCBI Taxonomy" id="192012"/>
    <lineage>
        <taxon>Eukaryota</taxon>
        <taxon>Viridiplantae</taxon>
        <taxon>Streptophyta</taxon>
        <taxon>Embryophyta</taxon>
        <taxon>Tracheophyta</taxon>
        <taxon>Spermatophyta</taxon>
        <taxon>Magnoliopsida</taxon>
        <taxon>eudicotyledons</taxon>
        <taxon>Gunneridae</taxon>
        <taxon>Pentapetalae</taxon>
        <taxon>asterids</taxon>
        <taxon>campanulids</taxon>
        <taxon>Asterales</taxon>
        <taxon>Asteraceae</taxon>
        <taxon>Asteroideae</taxon>
        <taxon>Heliantheae alliance</taxon>
        <taxon>Eupatorieae</taxon>
        <taxon>Mikania</taxon>
    </lineage>
</organism>
<evidence type="ECO:0000256" key="5">
    <source>
        <dbReference type="ARBA" id="ARBA00023242"/>
    </source>
</evidence>
<dbReference type="Gene3D" id="3.60.10.10">
    <property type="entry name" value="Endonuclease/exonuclease/phosphatase"/>
    <property type="match status" value="1"/>
</dbReference>
<evidence type="ECO:0000259" key="7">
    <source>
        <dbReference type="PROSITE" id="PS50811"/>
    </source>
</evidence>
<dbReference type="PROSITE" id="PS50811">
    <property type="entry name" value="WRKY"/>
    <property type="match status" value="1"/>
</dbReference>
<keyword evidence="2" id="KW-0805">Transcription regulation</keyword>
<accession>A0A5N6PMX3</accession>
<feature type="region of interest" description="Disordered" evidence="6">
    <location>
        <begin position="1143"/>
        <end position="1183"/>
    </location>
</feature>
<feature type="region of interest" description="Disordered" evidence="6">
    <location>
        <begin position="299"/>
        <end position="326"/>
    </location>
</feature>
<keyword evidence="3" id="KW-0238">DNA-binding</keyword>
<evidence type="ECO:0000256" key="6">
    <source>
        <dbReference type="SAM" id="MobiDB-lite"/>
    </source>
</evidence>
<keyword evidence="9" id="KW-1185">Reference proteome</keyword>
<protein>
    <recommendedName>
        <fullName evidence="7">WRKY domain-containing protein</fullName>
    </recommendedName>
</protein>
<dbReference type="Pfam" id="PF03372">
    <property type="entry name" value="Exo_endo_phos"/>
    <property type="match status" value="1"/>
</dbReference>
<reference evidence="8 9" key="1">
    <citation type="submission" date="2019-05" db="EMBL/GenBank/DDBJ databases">
        <title>Mikania micrantha, genome provides insights into the molecular mechanism of rapid growth.</title>
        <authorList>
            <person name="Liu B."/>
        </authorList>
    </citation>
    <scope>NUCLEOTIDE SEQUENCE [LARGE SCALE GENOMIC DNA]</scope>
    <source>
        <strain evidence="8">NLD-2019</strain>
        <tissue evidence="8">Leaf</tissue>
    </source>
</reference>
<feature type="region of interest" description="Disordered" evidence="6">
    <location>
        <begin position="1065"/>
        <end position="1106"/>
    </location>
</feature>
<dbReference type="Pfam" id="PF03106">
    <property type="entry name" value="WRKY"/>
    <property type="match status" value="1"/>
</dbReference>
<feature type="compositionally biased region" description="Polar residues" evidence="6">
    <location>
        <begin position="299"/>
        <end position="319"/>
    </location>
</feature>
<dbReference type="GO" id="GO:0043565">
    <property type="term" value="F:sequence-specific DNA binding"/>
    <property type="evidence" value="ECO:0007669"/>
    <property type="project" value="InterPro"/>
</dbReference>
<dbReference type="Proteomes" id="UP000326396">
    <property type="component" value="Linkage Group LG11"/>
</dbReference>
<keyword evidence="4" id="KW-0804">Transcription</keyword>
<dbReference type="GO" id="GO:0005634">
    <property type="term" value="C:nucleus"/>
    <property type="evidence" value="ECO:0007669"/>
    <property type="project" value="UniProtKB-SubCell"/>
</dbReference>
<dbReference type="InterPro" id="IPR044810">
    <property type="entry name" value="WRKY_plant"/>
</dbReference>
<gene>
    <name evidence="8" type="ORF">E3N88_05818</name>
</gene>
<proteinExistence type="predicted"/>
<evidence type="ECO:0000256" key="3">
    <source>
        <dbReference type="ARBA" id="ARBA00023125"/>
    </source>
</evidence>
<dbReference type="GO" id="GO:0003700">
    <property type="term" value="F:DNA-binding transcription factor activity"/>
    <property type="evidence" value="ECO:0007669"/>
    <property type="project" value="InterPro"/>
</dbReference>
<dbReference type="OrthoDB" id="3264871at2759"/>
<dbReference type="Gene3D" id="2.20.25.80">
    <property type="entry name" value="WRKY domain"/>
    <property type="match status" value="1"/>
</dbReference>
<evidence type="ECO:0000256" key="1">
    <source>
        <dbReference type="ARBA" id="ARBA00004123"/>
    </source>
</evidence>
<comment type="caution">
    <text evidence="8">The sequence shown here is derived from an EMBL/GenBank/DDBJ whole genome shotgun (WGS) entry which is preliminary data.</text>
</comment>
<dbReference type="SUPFAM" id="SSF118290">
    <property type="entry name" value="WRKY DNA-binding domain"/>
    <property type="match status" value="1"/>
</dbReference>
<dbReference type="SUPFAM" id="SSF56219">
    <property type="entry name" value="DNase I-like"/>
    <property type="match status" value="1"/>
</dbReference>
<evidence type="ECO:0000313" key="8">
    <source>
        <dbReference type="EMBL" id="KAD6794922.1"/>
    </source>
</evidence>
<comment type="subcellular location">
    <subcellularLocation>
        <location evidence="1">Nucleus</location>
    </subcellularLocation>
</comment>
<evidence type="ECO:0000313" key="9">
    <source>
        <dbReference type="Proteomes" id="UP000326396"/>
    </source>
</evidence>